<evidence type="ECO:0000256" key="3">
    <source>
        <dbReference type="SAM" id="MobiDB-lite"/>
    </source>
</evidence>
<proteinExistence type="predicted"/>
<evidence type="ECO:0000313" key="5">
    <source>
        <dbReference type="EMBL" id="RHY87961.1"/>
    </source>
</evidence>
<evidence type="ECO:0000256" key="1">
    <source>
        <dbReference type="ARBA" id="ARBA00001968"/>
    </source>
</evidence>
<dbReference type="GO" id="GO:0046872">
    <property type="term" value="F:metal ion binding"/>
    <property type="evidence" value="ECO:0007669"/>
    <property type="project" value="UniProtKB-KW"/>
</dbReference>
<dbReference type="EMBL" id="QUTH01002608">
    <property type="protein sequence ID" value="RHZ24976.1"/>
    <property type="molecule type" value="Genomic_DNA"/>
</dbReference>
<dbReference type="EMBL" id="QUTG01004513">
    <property type="protein sequence ID" value="RHY87961.1"/>
    <property type="molecule type" value="Genomic_DNA"/>
</dbReference>
<dbReference type="Pfam" id="PF13359">
    <property type="entry name" value="DDE_Tnp_4"/>
    <property type="match status" value="1"/>
</dbReference>
<dbReference type="VEuPathDB" id="FungiDB:H257_18177"/>
<protein>
    <recommendedName>
        <fullName evidence="4">DDE Tnp4 domain-containing protein</fullName>
    </recommendedName>
</protein>
<dbReference type="Proteomes" id="UP000285712">
    <property type="component" value="Unassembled WGS sequence"/>
</dbReference>
<gene>
    <name evidence="5" type="ORF">DYB35_007700</name>
    <name evidence="6" type="ORF">DYB37_011197</name>
</gene>
<evidence type="ECO:0000313" key="6">
    <source>
        <dbReference type="EMBL" id="RHZ24976.1"/>
    </source>
</evidence>
<comment type="caution">
    <text evidence="5">The sequence shown here is derived from an EMBL/GenBank/DDBJ whole genome shotgun (WGS) entry which is preliminary data.</text>
</comment>
<evidence type="ECO:0000313" key="7">
    <source>
        <dbReference type="Proteomes" id="UP000285430"/>
    </source>
</evidence>
<accession>A0A3R6ZF94</accession>
<dbReference type="Proteomes" id="UP000285430">
    <property type="component" value="Unassembled WGS sequence"/>
</dbReference>
<feature type="domain" description="DDE Tnp4" evidence="4">
    <location>
        <begin position="193"/>
        <end position="364"/>
    </location>
</feature>
<reference evidence="7 8" key="1">
    <citation type="submission" date="2018-08" db="EMBL/GenBank/DDBJ databases">
        <title>Aphanomyces genome sequencing and annotation.</title>
        <authorList>
            <person name="Minardi D."/>
            <person name="Oidtmann B."/>
            <person name="Van Der Giezen M."/>
            <person name="Studholme D.J."/>
        </authorList>
    </citation>
    <scope>NUCLEOTIDE SEQUENCE [LARGE SCALE GENOMIC DNA]</scope>
    <source>
        <strain evidence="6 7">Da</strain>
        <strain evidence="5 8">Sv</strain>
    </source>
</reference>
<comment type="cofactor">
    <cofactor evidence="1">
        <name>a divalent metal cation</name>
        <dbReference type="ChEBI" id="CHEBI:60240"/>
    </cofactor>
</comment>
<dbReference type="InterPro" id="IPR027806">
    <property type="entry name" value="HARBI1_dom"/>
</dbReference>
<evidence type="ECO:0000313" key="8">
    <source>
        <dbReference type="Proteomes" id="UP000285712"/>
    </source>
</evidence>
<feature type="region of interest" description="Disordered" evidence="3">
    <location>
        <begin position="34"/>
        <end position="57"/>
    </location>
</feature>
<evidence type="ECO:0000259" key="4">
    <source>
        <dbReference type="Pfam" id="PF13359"/>
    </source>
</evidence>
<name>A0A3R6ZF94_APHAT</name>
<evidence type="ECO:0000256" key="2">
    <source>
        <dbReference type="ARBA" id="ARBA00022723"/>
    </source>
</evidence>
<dbReference type="PANTHER" id="PTHR23080">
    <property type="entry name" value="THAP DOMAIN PROTEIN"/>
    <property type="match status" value="1"/>
</dbReference>
<organism evidence="5 8">
    <name type="scientific">Aphanomyces astaci</name>
    <name type="common">Crayfish plague agent</name>
    <dbReference type="NCBI Taxonomy" id="112090"/>
    <lineage>
        <taxon>Eukaryota</taxon>
        <taxon>Sar</taxon>
        <taxon>Stramenopiles</taxon>
        <taxon>Oomycota</taxon>
        <taxon>Saprolegniomycetes</taxon>
        <taxon>Saprolegniales</taxon>
        <taxon>Verrucalvaceae</taxon>
        <taxon>Aphanomyces</taxon>
    </lineage>
</organism>
<sequence length="450" mass="50124">MARRASIQGSQPTQLTSRGISQAVALLDNLEQQRQAKRARYPTVRPEEPDEDPDSASPIYDAFVETQGANGIHTMTNFSPSEFNVLWADVRIYVTKHWNVGSGRKSEVSARDLLLMLLTSMKHCGSWDVVAVTFKQHSPTFQKRTMSFAKALHPFLLRKYVTTVSEKYSMALLTTSGHHFANFPFVRYATDVTFQQTNVPSGSYAEKKSYFSGKHSQYGHKVEVSVLPNGFAINCTAHYKGSVSDKAIFDDNLEFHVSALSKQATEDRIADHGDESTNQWAVIADKGYQGIQRVVRAVLPKKKPAGGILTLEDVRSNDRIASDRVIVENVFGRMNALWAVCGETYRWSRDNYDVLFQTCMALTNVHIRLHPLRADDGEVYSQYINRMSSIGSKTDKGKKTSARTYRTKRKARLTLMFAAESSLVAGSAVGGSDSDLGSNSDAKYGSNLLF</sequence>
<dbReference type="AlphaFoldDB" id="A0A3R6ZF94"/>
<keyword evidence="2" id="KW-0479">Metal-binding</keyword>